<evidence type="ECO:0000313" key="5">
    <source>
        <dbReference type="EMBL" id="MDI6103922.1"/>
    </source>
</evidence>
<dbReference type="PANTHER" id="PTHR37418:SF2">
    <property type="entry name" value="3-KETO-5-AMINOHEXANOATE CLEAVAGE ENZYME"/>
    <property type="match status" value="1"/>
</dbReference>
<evidence type="ECO:0000313" key="6">
    <source>
        <dbReference type="Proteomes" id="UP001241758"/>
    </source>
</evidence>
<dbReference type="EMBL" id="JASCTH010000028">
    <property type="protein sequence ID" value="MDI6103922.1"/>
    <property type="molecule type" value="Genomic_DNA"/>
</dbReference>
<reference evidence="5 6" key="1">
    <citation type="submission" date="2023-05" db="EMBL/GenBank/DDBJ databases">
        <title>Actinoplanes sp. NEAU-A12 genome sequencing.</title>
        <authorList>
            <person name="Wang Z.-S."/>
        </authorList>
    </citation>
    <scope>NUCLEOTIDE SEQUENCE [LARGE SCALE GENOMIC DNA]</scope>
    <source>
        <strain evidence="5 6">NEAU-A12</strain>
    </source>
</reference>
<sequence length="280" mass="29432">MTGMTGTLITVAPTGAESSKADVPALPVTLDELVVTAKECEALGASIIHVHIRDDDARPTLDQGRLRATVAALREATGLIVQLSSGGSVHDPEADRLAVLDAAPEMASCTMGTVNFGDDVFLNRWEFIVGLHTRMQERGIVPEYEIFDLGQLTTLQRLLDRHGLPAGGHVHLDLVMGVPGGMPGTAAALVACERVIRDLPAGTTFSATGIGRGALPVMLTSLAAGGHLRVGMEDTLTYAKGRPVESNMQLVARAVGFAQLAQRPPLTPAQARELLGIPAR</sequence>
<name>A0ABT6WVZ5_9ACTN</name>
<keyword evidence="2" id="KW-0808">Transferase</keyword>
<dbReference type="Pfam" id="PF05853">
    <property type="entry name" value="BKACE"/>
    <property type="match status" value="1"/>
</dbReference>
<comment type="caution">
    <text evidence="5">The sequence shown here is derived from an EMBL/GenBank/DDBJ whole genome shotgun (WGS) entry which is preliminary data.</text>
</comment>
<comment type="cofactor">
    <cofactor evidence="1">
        <name>Zn(2+)</name>
        <dbReference type="ChEBI" id="CHEBI:29105"/>
    </cofactor>
</comment>
<organism evidence="5 6">
    <name type="scientific">Actinoplanes sandaracinus</name>
    <dbReference type="NCBI Taxonomy" id="3045177"/>
    <lineage>
        <taxon>Bacteria</taxon>
        <taxon>Bacillati</taxon>
        <taxon>Actinomycetota</taxon>
        <taxon>Actinomycetes</taxon>
        <taxon>Micromonosporales</taxon>
        <taxon>Micromonosporaceae</taxon>
        <taxon>Actinoplanes</taxon>
    </lineage>
</organism>
<evidence type="ECO:0000256" key="4">
    <source>
        <dbReference type="ARBA" id="ARBA00022833"/>
    </source>
</evidence>
<gene>
    <name evidence="5" type="ORF">QLQ12_35435</name>
</gene>
<keyword evidence="6" id="KW-1185">Reference proteome</keyword>
<evidence type="ECO:0000256" key="1">
    <source>
        <dbReference type="ARBA" id="ARBA00001947"/>
    </source>
</evidence>
<dbReference type="Gene3D" id="3.20.20.70">
    <property type="entry name" value="Aldolase class I"/>
    <property type="match status" value="1"/>
</dbReference>
<dbReference type="InterPro" id="IPR008567">
    <property type="entry name" value="BKACE"/>
</dbReference>
<dbReference type="Proteomes" id="UP001241758">
    <property type="component" value="Unassembled WGS sequence"/>
</dbReference>
<accession>A0ABT6WVZ5</accession>
<keyword evidence="3" id="KW-0479">Metal-binding</keyword>
<dbReference type="PANTHER" id="PTHR37418">
    <property type="entry name" value="3-KETO-5-AMINOHEXANOATE CLEAVAGE ENZYME-RELATED"/>
    <property type="match status" value="1"/>
</dbReference>
<evidence type="ECO:0000256" key="2">
    <source>
        <dbReference type="ARBA" id="ARBA00022679"/>
    </source>
</evidence>
<dbReference type="InterPro" id="IPR013785">
    <property type="entry name" value="Aldolase_TIM"/>
</dbReference>
<protein>
    <submittedName>
        <fullName evidence="5">3-keto-5-aminohexanoate cleavage protein</fullName>
    </submittedName>
</protein>
<keyword evidence="4" id="KW-0862">Zinc</keyword>
<evidence type="ECO:0000256" key="3">
    <source>
        <dbReference type="ARBA" id="ARBA00022723"/>
    </source>
</evidence>
<proteinExistence type="predicted"/>